<reference evidence="2" key="1">
    <citation type="journal article" date="2017" name="Nature">
        <title>The genome of Chenopodium quinoa.</title>
        <authorList>
            <person name="Jarvis D.E."/>
            <person name="Ho Y.S."/>
            <person name="Lightfoot D.J."/>
            <person name="Schmoeckel S.M."/>
            <person name="Li B."/>
            <person name="Borm T.J.A."/>
            <person name="Ohyanagi H."/>
            <person name="Mineta K."/>
            <person name="Michell C.T."/>
            <person name="Saber N."/>
            <person name="Kharbatia N.M."/>
            <person name="Rupper R.R."/>
            <person name="Sharp A.R."/>
            <person name="Dally N."/>
            <person name="Boughton B.A."/>
            <person name="Woo Y.H."/>
            <person name="Gao G."/>
            <person name="Schijlen E.G.W.M."/>
            <person name="Guo X."/>
            <person name="Momin A.A."/>
            <person name="Negrao S."/>
            <person name="Al-Babili S."/>
            <person name="Gehring C."/>
            <person name="Roessner U."/>
            <person name="Jung C."/>
            <person name="Murphy K."/>
            <person name="Arold S.T."/>
            <person name="Gojobori T."/>
            <person name="van der Linden C.G."/>
            <person name="van Loo E.N."/>
            <person name="Jellen E.N."/>
            <person name="Maughan P.J."/>
            <person name="Tester M."/>
        </authorList>
    </citation>
    <scope>NUCLEOTIDE SEQUENCE [LARGE SCALE GENOMIC DNA]</scope>
    <source>
        <strain evidence="2">cv. PI 614886</strain>
    </source>
</reference>
<feature type="region of interest" description="Disordered" evidence="1">
    <location>
        <begin position="360"/>
        <end position="463"/>
    </location>
</feature>
<feature type="compositionally biased region" description="Basic and acidic residues" evidence="1">
    <location>
        <begin position="411"/>
        <end position="420"/>
    </location>
</feature>
<dbReference type="EnsemblPlants" id="AUR62027081-RA">
    <property type="protein sequence ID" value="AUR62027081-RA:cds"/>
    <property type="gene ID" value="AUR62027081"/>
</dbReference>
<feature type="compositionally biased region" description="Basic and acidic residues" evidence="1">
    <location>
        <begin position="371"/>
        <end position="386"/>
    </location>
</feature>
<dbReference type="Proteomes" id="UP000596660">
    <property type="component" value="Unplaced"/>
</dbReference>
<protein>
    <submittedName>
        <fullName evidence="2">Uncharacterized protein</fullName>
    </submittedName>
</protein>
<keyword evidence="3" id="KW-1185">Reference proteome</keyword>
<feature type="compositionally biased region" description="Polar residues" evidence="1">
    <location>
        <begin position="428"/>
        <end position="438"/>
    </location>
</feature>
<feature type="region of interest" description="Disordered" evidence="1">
    <location>
        <begin position="676"/>
        <end position="731"/>
    </location>
</feature>
<name>A0A803MC88_CHEQI</name>
<feature type="compositionally biased region" description="Basic residues" evidence="1">
    <location>
        <begin position="444"/>
        <end position="454"/>
    </location>
</feature>
<feature type="region of interest" description="Disordered" evidence="1">
    <location>
        <begin position="511"/>
        <end position="579"/>
    </location>
</feature>
<proteinExistence type="predicted"/>
<dbReference type="AlphaFoldDB" id="A0A803MC88"/>
<feature type="compositionally biased region" description="Low complexity" evidence="1">
    <location>
        <begin position="399"/>
        <end position="410"/>
    </location>
</feature>
<reference evidence="2" key="2">
    <citation type="submission" date="2021-03" db="UniProtKB">
        <authorList>
            <consortium name="EnsemblPlants"/>
        </authorList>
    </citation>
    <scope>IDENTIFICATION</scope>
</reference>
<sequence>MTEYSVIAVCTGQSGGKSDLAMSMAVEGSQQSDVSELNGVVVAGDKTNDDSEIKNDVVEDEARAVDSFKTISPLRYEIDASETRNSVVRDDTEVLDTSKLISPTKTEDAGFGLSKCSSTEIVSSMKAECLDTSKLLSNTNEGHAGLPKSPAIEIGASIGDDSEIYNHVVKDEASVFNVSNLISPMEHENDVFDVKNNVVSSGVEGFDASKVTSSMEEENVASETRNNVVVSKAEGFDASKVIPPVEDMSDASKVIPLMEDVNDASEIQNNVVIPPVEDKSDASKVFPLTEDVNDASEIQNNVVTSGAEGVDASKGYPMDGDNDASEIGNNVVSSGQEGFESSKIISPINDNGACLSKCPTTGEDMPLIVENGREHNEPKKSAELRERKKSKYLSPPYVNLNKGSKGLSSLKESETERSGAPEDGEGNASISDKQTTSPPVAKSGSKKRGRKSSRKSLVGNIQDISAPSASLLSELHLAALDCLYAYDDKDFDPIEIFFSGFRASVYQGDSDCEVKGKSTSGQAAAGLADKTQVGSSNQSKPRQKRRKKEEKAAEFTPQVGNSNKSKPGPKKRKREDVAIGSTSVLPTGLYDVNVNAAEISSFTVENYPAGVASTVIMKPQQKRKKDVSAQVPEVPKQTTAFTLDFSQETIQTIPSSLELSQEPTQTKPFTIEGKEAVGIPDLNNHSAPEGVPGPKKRGRKKGVSPANANSDGNPKKKKRRRRRKDGTYADDLMTNTLLSANGTNAKPISLEVCLPNVGLQSSVPPAAASCLNSANNSMTPPKPMQPVNGNNTPAVAAIPGTPGEAPSIEQIRKNLEMMTSMLEKSGDSLSAELKAHLETEIQGLLKKVSSNPGSSVS</sequence>
<feature type="compositionally biased region" description="Basic residues" evidence="1">
    <location>
        <begin position="715"/>
        <end position="724"/>
    </location>
</feature>
<dbReference type="Gramene" id="AUR62027081-RA">
    <property type="protein sequence ID" value="AUR62027081-RA:cds"/>
    <property type="gene ID" value="AUR62027081"/>
</dbReference>
<organism evidence="2 3">
    <name type="scientific">Chenopodium quinoa</name>
    <name type="common">Quinoa</name>
    <dbReference type="NCBI Taxonomy" id="63459"/>
    <lineage>
        <taxon>Eukaryota</taxon>
        <taxon>Viridiplantae</taxon>
        <taxon>Streptophyta</taxon>
        <taxon>Embryophyta</taxon>
        <taxon>Tracheophyta</taxon>
        <taxon>Spermatophyta</taxon>
        <taxon>Magnoliopsida</taxon>
        <taxon>eudicotyledons</taxon>
        <taxon>Gunneridae</taxon>
        <taxon>Pentapetalae</taxon>
        <taxon>Caryophyllales</taxon>
        <taxon>Chenopodiaceae</taxon>
        <taxon>Chenopodioideae</taxon>
        <taxon>Atripliceae</taxon>
        <taxon>Chenopodium</taxon>
    </lineage>
</organism>
<evidence type="ECO:0000256" key="1">
    <source>
        <dbReference type="SAM" id="MobiDB-lite"/>
    </source>
</evidence>
<evidence type="ECO:0000313" key="3">
    <source>
        <dbReference type="Proteomes" id="UP000596660"/>
    </source>
</evidence>
<evidence type="ECO:0000313" key="2">
    <source>
        <dbReference type="EnsemblPlants" id="AUR62027081-RA:cds"/>
    </source>
</evidence>
<accession>A0A803MC88</accession>